<feature type="region of interest" description="Disordered" evidence="1">
    <location>
        <begin position="1"/>
        <end position="34"/>
    </location>
</feature>
<organism evidence="2 3">
    <name type="scientific">Demequina litorisediminis</name>
    <dbReference type="NCBI Taxonomy" id="1849022"/>
    <lineage>
        <taxon>Bacteria</taxon>
        <taxon>Bacillati</taxon>
        <taxon>Actinomycetota</taxon>
        <taxon>Actinomycetes</taxon>
        <taxon>Micrococcales</taxon>
        <taxon>Demequinaceae</taxon>
        <taxon>Demequina</taxon>
    </lineage>
</organism>
<name>A0ABQ6IJ74_9MICO</name>
<dbReference type="Proteomes" id="UP001157125">
    <property type="component" value="Unassembled WGS sequence"/>
</dbReference>
<reference evidence="3" key="1">
    <citation type="journal article" date="2019" name="Int. J. Syst. Evol. Microbiol.">
        <title>The Global Catalogue of Microorganisms (GCM) 10K type strain sequencing project: providing services to taxonomists for standard genome sequencing and annotation.</title>
        <authorList>
            <consortium name="The Broad Institute Genomics Platform"/>
            <consortium name="The Broad Institute Genome Sequencing Center for Infectious Disease"/>
            <person name="Wu L."/>
            <person name="Ma J."/>
        </authorList>
    </citation>
    <scope>NUCLEOTIDE SEQUENCE [LARGE SCALE GENOMIC DNA]</scope>
    <source>
        <strain evidence="3">NBRC 112299</strain>
    </source>
</reference>
<dbReference type="EMBL" id="BSUN01000001">
    <property type="protein sequence ID" value="GMA37202.1"/>
    <property type="molecule type" value="Genomic_DNA"/>
</dbReference>
<proteinExistence type="predicted"/>
<accession>A0ABQ6IJ74</accession>
<gene>
    <name evidence="2" type="ORF">GCM10025876_34060</name>
</gene>
<evidence type="ECO:0000313" key="2">
    <source>
        <dbReference type="EMBL" id="GMA37202.1"/>
    </source>
</evidence>
<comment type="caution">
    <text evidence="2">The sequence shown here is derived from an EMBL/GenBank/DDBJ whole genome shotgun (WGS) entry which is preliminary data.</text>
</comment>
<keyword evidence="3" id="KW-1185">Reference proteome</keyword>
<evidence type="ECO:0000313" key="3">
    <source>
        <dbReference type="Proteomes" id="UP001157125"/>
    </source>
</evidence>
<sequence>MLRDVGRHARIRGRRRREDGDALRQVAKQSPDTAVVGPEVVAPIRDAMRLIDHHESGIGRQTGKNLVTEAGVVEAFG</sequence>
<protein>
    <submittedName>
        <fullName evidence="2">Uncharacterized protein</fullName>
    </submittedName>
</protein>
<evidence type="ECO:0000256" key="1">
    <source>
        <dbReference type="SAM" id="MobiDB-lite"/>
    </source>
</evidence>